<dbReference type="InterPro" id="IPR036388">
    <property type="entry name" value="WH-like_DNA-bd_sf"/>
</dbReference>
<evidence type="ECO:0000259" key="6">
    <source>
        <dbReference type="Pfam" id="PF08281"/>
    </source>
</evidence>
<organism evidence="7 8">
    <name type="scientific">Fibrella forsythiae</name>
    <dbReference type="NCBI Taxonomy" id="2817061"/>
    <lineage>
        <taxon>Bacteria</taxon>
        <taxon>Pseudomonadati</taxon>
        <taxon>Bacteroidota</taxon>
        <taxon>Cytophagia</taxon>
        <taxon>Cytophagales</taxon>
        <taxon>Spirosomataceae</taxon>
        <taxon>Fibrella</taxon>
    </lineage>
</organism>
<dbReference type="Proteomes" id="UP000664628">
    <property type="component" value="Unassembled WGS sequence"/>
</dbReference>
<dbReference type="InterPro" id="IPR007627">
    <property type="entry name" value="RNA_pol_sigma70_r2"/>
</dbReference>
<evidence type="ECO:0000256" key="1">
    <source>
        <dbReference type="ARBA" id="ARBA00010641"/>
    </source>
</evidence>
<reference evidence="7 8" key="1">
    <citation type="submission" date="2021-03" db="EMBL/GenBank/DDBJ databases">
        <title>Fibrella sp. HMF5405 genome sequencing and assembly.</title>
        <authorList>
            <person name="Kang H."/>
            <person name="Kim H."/>
            <person name="Bae S."/>
            <person name="Joh K."/>
        </authorList>
    </citation>
    <scope>NUCLEOTIDE SEQUENCE [LARGE SCALE GENOMIC DNA]</scope>
    <source>
        <strain evidence="7 8">HMF5405</strain>
    </source>
</reference>
<dbReference type="InterPro" id="IPR013249">
    <property type="entry name" value="RNA_pol_sigma70_r4_t2"/>
</dbReference>
<name>A0ABS3JSM1_9BACT</name>
<feature type="domain" description="RNA polymerase sigma-70 region 2" evidence="5">
    <location>
        <begin position="26"/>
        <end position="93"/>
    </location>
</feature>
<evidence type="ECO:0000256" key="3">
    <source>
        <dbReference type="ARBA" id="ARBA00023082"/>
    </source>
</evidence>
<dbReference type="InterPro" id="IPR039425">
    <property type="entry name" value="RNA_pol_sigma-70-like"/>
</dbReference>
<evidence type="ECO:0000256" key="2">
    <source>
        <dbReference type="ARBA" id="ARBA00023015"/>
    </source>
</evidence>
<dbReference type="SUPFAM" id="SSF88659">
    <property type="entry name" value="Sigma3 and sigma4 domains of RNA polymerase sigma factors"/>
    <property type="match status" value="1"/>
</dbReference>
<comment type="similarity">
    <text evidence="1">Belongs to the sigma-70 factor family. ECF subfamily.</text>
</comment>
<keyword evidence="2" id="KW-0805">Transcription regulation</keyword>
<dbReference type="InterPro" id="IPR013325">
    <property type="entry name" value="RNA_pol_sigma_r2"/>
</dbReference>
<dbReference type="Gene3D" id="1.10.10.10">
    <property type="entry name" value="Winged helix-like DNA-binding domain superfamily/Winged helix DNA-binding domain"/>
    <property type="match status" value="1"/>
</dbReference>
<dbReference type="Pfam" id="PF04542">
    <property type="entry name" value="Sigma70_r2"/>
    <property type="match status" value="1"/>
</dbReference>
<dbReference type="NCBIfam" id="TIGR02937">
    <property type="entry name" value="sigma70-ECF"/>
    <property type="match status" value="1"/>
</dbReference>
<dbReference type="InterPro" id="IPR013324">
    <property type="entry name" value="RNA_pol_sigma_r3/r4-like"/>
</dbReference>
<gene>
    <name evidence="7" type="ORF">J2I46_25110</name>
</gene>
<dbReference type="PANTHER" id="PTHR43133">
    <property type="entry name" value="RNA POLYMERASE ECF-TYPE SIGMA FACTO"/>
    <property type="match status" value="1"/>
</dbReference>
<dbReference type="EMBL" id="JAFMYW010000009">
    <property type="protein sequence ID" value="MBO0951887.1"/>
    <property type="molecule type" value="Genomic_DNA"/>
</dbReference>
<evidence type="ECO:0000259" key="5">
    <source>
        <dbReference type="Pfam" id="PF04542"/>
    </source>
</evidence>
<keyword evidence="3" id="KW-0731">Sigma factor</keyword>
<evidence type="ECO:0000256" key="4">
    <source>
        <dbReference type="ARBA" id="ARBA00023163"/>
    </source>
</evidence>
<feature type="domain" description="RNA polymerase sigma factor 70 region 4 type 2" evidence="6">
    <location>
        <begin position="126"/>
        <end position="173"/>
    </location>
</feature>
<proteinExistence type="inferred from homology"/>
<dbReference type="Pfam" id="PF08281">
    <property type="entry name" value="Sigma70_r4_2"/>
    <property type="match status" value="1"/>
</dbReference>
<evidence type="ECO:0000313" key="7">
    <source>
        <dbReference type="EMBL" id="MBO0951887.1"/>
    </source>
</evidence>
<dbReference type="SUPFAM" id="SSF88946">
    <property type="entry name" value="Sigma2 domain of RNA polymerase sigma factors"/>
    <property type="match status" value="1"/>
</dbReference>
<accession>A0ABS3JSM1</accession>
<comment type="caution">
    <text evidence="7">The sequence shown here is derived from an EMBL/GenBank/DDBJ whole genome shotgun (WGS) entry which is preliminary data.</text>
</comment>
<keyword evidence="8" id="KW-1185">Reference proteome</keyword>
<dbReference type="Gene3D" id="1.10.1740.10">
    <property type="match status" value="1"/>
</dbReference>
<protein>
    <submittedName>
        <fullName evidence="7">RNA polymerase sigma factor</fullName>
    </submittedName>
</protein>
<keyword evidence="4" id="KW-0804">Transcription</keyword>
<dbReference type="PANTHER" id="PTHR43133:SF46">
    <property type="entry name" value="RNA POLYMERASE SIGMA-70 FACTOR ECF SUBFAMILY"/>
    <property type="match status" value="1"/>
</dbReference>
<evidence type="ECO:0000313" key="8">
    <source>
        <dbReference type="Proteomes" id="UP000664628"/>
    </source>
</evidence>
<dbReference type="RefSeq" id="WP_207331839.1">
    <property type="nucleotide sequence ID" value="NZ_JAFMYW010000009.1"/>
</dbReference>
<dbReference type="InterPro" id="IPR014284">
    <property type="entry name" value="RNA_pol_sigma-70_dom"/>
</dbReference>
<sequence>MTIQLSDQELINRFVITEDHQYFTQLYTRHRQRVYQTCLQYTGNPDDSDDFVQEIFLRLMKKLGSYRGDALFTTWLRTITTNYYLDQLRKRKREQALWCSYELELTVGPKWATIADDSYTHTHTYERTLKQLPVMQRELLYSKYEAGISINAIAVRQGLTPSAVKMRIKRAREMAKHLHKKLQEEEDYL</sequence>